<feature type="compositionally biased region" description="Acidic residues" evidence="2">
    <location>
        <begin position="372"/>
        <end position="403"/>
    </location>
</feature>
<evidence type="ECO:0000259" key="3">
    <source>
        <dbReference type="Pfam" id="PF20411"/>
    </source>
</evidence>
<dbReference type="STRING" id="154538.A0A1M2W0T3"/>
<evidence type="ECO:0000313" key="4">
    <source>
        <dbReference type="EMBL" id="OJT13471.1"/>
    </source>
</evidence>
<dbReference type="InterPro" id="IPR046520">
    <property type="entry name" value="DUF6697"/>
</dbReference>
<evidence type="ECO:0000256" key="2">
    <source>
        <dbReference type="SAM" id="MobiDB-lite"/>
    </source>
</evidence>
<sequence length="712" mass="79219">MDAEAVTEQIKILQSLIDTTLNVLAQHDHELEGIFVHRNIVLDQVTSLEAVVEDSIKLHTKSKNTSREFALLQPAFLREQIKNVGAVAQDMRWLGKLGAGSKKLRLQMMSDTFILNLMRGIYNPAVENIDVCAASEDEVDVRSLNVMQPEFVKRLMRWLLQVAESHVAQNKDAATYIDFRDSAESTMAALREETATIRAADAVLRTEMKELEAAMQTKVNELETAMRTKVTELEATISSLQRERNHLEAALQTAHFTRRGLDEEKRRLEETHKASEAAARAALDAAQGEAATLRAVNADCGRKIAEQIMQLSRLQEQIDARDRELAALKVARAEPPPRGPVLRLRYVPQVKPVAPSRGDRTSSLSYAGSDKADEEEGGGVQEEEEEEEGGESKDEDEEEGEIQQVDEEMKDAAEVLEAELQDTKAKLHAALKKVARLEVELVLCRDNPSGAGGTSAQTAQVPPSITSLNLTALGLLALPHRARALAQLPEVHVDLPPKLSGMYSAFTRASINATLGGSMGGFLVRCTNSQTELARDHDISSFLCLNMDMNPWLPAAPGRHGYMQIGFEQDLKLLLDGQNQHVFVGAARWFFYCGEYRVRRVDDLMIEEWNMLSLPTKVVYAEHTLTKKLPSLAGESLTIKDVLERYEIGDLRLPCVQLECIGFNRTFYKAIIRGNMNHRRYSGAQTISLDKAGGSGKRRRVEAEKVQDDEDD</sequence>
<feature type="domain" description="DUF6697" evidence="3">
    <location>
        <begin position="506"/>
        <end position="673"/>
    </location>
</feature>
<feature type="region of interest" description="Disordered" evidence="2">
    <location>
        <begin position="690"/>
        <end position="712"/>
    </location>
</feature>
<comment type="caution">
    <text evidence="4">The sequence shown here is derived from an EMBL/GenBank/DDBJ whole genome shotgun (WGS) entry which is preliminary data.</text>
</comment>
<dbReference type="OrthoDB" id="2716918at2759"/>
<keyword evidence="5" id="KW-1185">Reference proteome</keyword>
<feature type="coiled-coil region" evidence="1">
    <location>
        <begin position="304"/>
        <end position="331"/>
    </location>
</feature>
<organism evidence="4 5">
    <name type="scientific">Trametes pubescens</name>
    <name type="common">White-rot fungus</name>
    <dbReference type="NCBI Taxonomy" id="154538"/>
    <lineage>
        <taxon>Eukaryota</taxon>
        <taxon>Fungi</taxon>
        <taxon>Dikarya</taxon>
        <taxon>Basidiomycota</taxon>
        <taxon>Agaricomycotina</taxon>
        <taxon>Agaricomycetes</taxon>
        <taxon>Polyporales</taxon>
        <taxon>Polyporaceae</taxon>
        <taxon>Trametes</taxon>
    </lineage>
</organism>
<gene>
    <name evidence="4" type="ORF">TRAPUB_10001</name>
</gene>
<evidence type="ECO:0000313" key="5">
    <source>
        <dbReference type="Proteomes" id="UP000184267"/>
    </source>
</evidence>
<dbReference type="OMA" id="ENIDVCA"/>
<keyword evidence="1" id="KW-0175">Coiled coil</keyword>
<protein>
    <recommendedName>
        <fullName evidence="3">DUF6697 domain-containing protein</fullName>
    </recommendedName>
</protein>
<dbReference type="Pfam" id="PF20411">
    <property type="entry name" value="DUF6697"/>
    <property type="match status" value="1"/>
</dbReference>
<feature type="region of interest" description="Disordered" evidence="2">
    <location>
        <begin position="352"/>
        <end position="403"/>
    </location>
</feature>
<feature type="coiled-coil region" evidence="1">
    <location>
        <begin position="208"/>
        <end position="278"/>
    </location>
</feature>
<proteinExistence type="predicted"/>
<accession>A0A1M2W0T3</accession>
<evidence type="ECO:0000256" key="1">
    <source>
        <dbReference type="SAM" id="Coils"/>
    </source>
</evidence>
<reference evidence="4 5" key="1">
    <citation type="submission" date="2016-10" db="EMBL/GenBank/DDBJ databases">
        <title>Genome sequence of the basidiomycete white-rot fungus Trametes pubescens.</title>
        <authorList>
            <person name="Makela M.R."/>
            <person name="Granchi Z."/>
            <person name="Peng M."/>
            <person name="De Vries R.P."/>
            <person name="Grigoriev I."/>
            <person name="Riley R."/>
            <person name="Hilden K."/>
        </authorList>
    </citation>
    <scope>NUCLEOTIDE SEQUENCE [LARGE SCALE GENOMIC DNA]</scope>
    <source>
        <strain evidence="4 5">FBCC735</strain>
    </source>
</reference>
<dbReference type="Proteomes" id="UP000184267">
    <property type="component" value="Unassembled WGS sequence"/>
</dbReference>
<name>A0A1M2W0T3_TRAPU</name>
<dbReference type="EMBL" id="MNAD01000406">
    <property type="protein sequence ID" value="OJT13471.1"/>
    <property type="molecule type" value="Genomic_DNA"/>
</dbReference>
<dbReference type="AlphaFoldDB" id="A0A1M2W0T3"/>